<dbReference type="AlphaFoldDB" id="A0A8J5URA6"/>
<evidence type="ECO:0000256" key="1">
    <source>
        <dbReference type="SAM" id="MobiDB-lite"/>
    </source>
</evidence>
<reference evidence="3" key="2">
    <citation type="submission" date="2021-04" db="EMBL/GenBank/DDBJ databases">
        <title>Genome-wide patterns of bracovirus chromosomal integration into multiple host tissues during parasitism.</title>
        <authorList>
            <person name="Chebbi M.A.C."/>
        </authorList>
    </citation>
    <scope>NUCLEOTIDE SEQUENCE</scope>
    <source>
        <tissue evidence="3">Whole body</tissue>
    </source>
</reference>
<dbReference type="Proteomes" id="UP000729913">
    <property type="component" value="Unassembled WGS sequence"/>
</dbReference>
<evidence type="ECO:0000313" key="3">
    <source>
        <dbReference type="EMBL" id="KAG8037442.1"/>
    </source>
</evidence>
<dbReference type="PANTHER" id="PTHR10145">
    <property type="entry name" value="TRANSCRIPTION ELONGATION FACTOR SPT6"/>
    <property type="match status" value="1"/>
</dbReference>
<feature type="compositionally biased region" description="Basic and acidic residues" evidence="1">
    <location>
        <begin position="476"/>
        <end position="491"/>
    </location>
</feature>
<dbReference type="GO" id="GO:0042393">
    <property type="term" value="F:histone binding"/>
    <property type="evidence" value="ECO:0007669"/>
    <property type="project" value="TreeGrafter"/>
</dbReference>
<keyword evidence="4" id="KW-1185">Reference proteome</keyword>
<name>A0A8J5URA6_9HYME</name>
<dbReference type="EMBL" id="JAAOIC020000047">
    <property type="protein sequence ID" value="KAG8037442.1"/>
    <property type="molecule type" value="Genomic_DNA"/>
</dbReference>
<dbReference type="OrthoDB" id="343921at2759"/>
<feature type="compositionally biased region" description="Polar residues" evidence="1">
    <location>
        <begin position="878"/>
        <end position="887"/>
    </location>
</feature>
<feature type="compositionally biased region" description="Low complexity" evidence="1">
    <location>
        <begin position="760"/>
        <end position="769"/>
    </location>
</feature>
<dbReference type="InterPro" id="IPR035420">
    <property type="entry name" value="Spt6_SH2"/>
</dbReference>
<dbReference type="CDD" id="cd09928">
    <property type="entry name" value="SH2_Cterm_SPT6_like"/>
    <property type="match status" value="1"/>
</dbReference>
<dbReference type="GO" id="GO:0034728">
    <property type="term" value="P:nucleosome organization"/>
    <property type="evidence" value="ECO:0007669"/>
    <property type="project" value="TreeGrafter"/>
</dbReference>
<dbReference type="InterPro" id="IPR035018">
    <property type="entry name" value="Spt6_SH2_C"/>
</dbReference>
<sequence>MDIESDEDTFTLQVTDDSGLEDNLNDSFQINKNSVLISSDSQISSDSFGKQQKIQSVRILSDIYYDNDDDDDDDDDDGDNCCNTDPKELVQSRQAEVTDRIQYNCVKMNEHAIKSSQEATQNNCLENQSKSIGNSELEFSLRDFIENKGHQNESYNIELENNEIKDTEGLNKHIDVDIKDNEDIDFTDKQWEYLPSALNGVEFEIEKNYANFERQQAREDFQLSVNQKNSTQVENVNGKFGVGRIDASLEKQQALNDFELILNQGKNKNSSQVENANREFEGRSNVDFEKQQALEDLELIMNQEKKQNSIQVKNFNELSEINFNLKDRQTAENMESLINQKTKEAYKQIKNANRELEEGEIEDNEIEMYGDAAREQREKSAELIVVPDEVNDRLFDTISDNCSDVSTVDNSYYEDFQYTTPNRNPSPPDEGEFSTFEDDDPWDYVEASLSDDCVIVDEIECLPKVVQSHTIPEENFLEHSRRGQSGEEYTERYNNNIRRKSRKRKSSTSSNHDSIEEVNEGNKNVDSNYDDFTGICSKEEVSELPDDFESMSKKRKNHYGRDEDHPLFRDMDVEFCEKLMRVKKQGEIIVRPSSKGSDYLKITWKVTDGICQHVKVKKKLKSRSSGRYKYWINNKEFRSLDDIINSFITPMAQNASKLLEYKHFKQGINGVKATAEELLKAEKNKNPNCIPYIISAVKKSPGKFLISYLPRVTCYHEYIKVVAEGFRFRDQPFDNLNDLLIYFKANSKEVKPIVSKDETVTSTTTSRPGTPRPLTPRIHDMTPSILGVIQDLPDEKLESMRQILDSLAHPTSNPPAFNQNPTPPFMFNGYHHQPFAPVPFPFPPFQQTFRPVGLGLSPANNVPLPVPYPKNLDLPVPNYNQSNTSRVTDLPLPPGT</sequence>
<dbReference type="Pfam" id="PF14633">
    <property type="entry name" value="SH2_2"/>
    <property type="match status" value="1"/>
</dbReference>
<dbReference type="InterPro" id="IPR035019">
    <property type="entry name" value="Spt6_SH2_N"/>
</dbReference>
<dbReference type="GO" id="GO:0140673">
    <property type="term" value="P:transcription elongation-coupled chromatin remodeling"/>
    <property type="evidence" value="ECO:0007669"/>
    <property type="project" value="InterPro"/>
</dbReference>
<feature type="region of interest" description="Disordered" evidence="1">
    <location>
        <begin position="756"/>
        <end position="777"/>
    </location>
</feature>
<comment type="caution">
    <text evidence="3">The sequence shown here is derived from an EMBL/GenBank/DDBJ whole genome shotgun (WGS) entry which is preliminary data.</text>
</comment>
<accession>A0A8J5URA6</accession>
<reference evidence="3" key="1">
    <citation type="submission" date="2020-03" db="EMBL/GenBank/DDBJ databases">
        <authorList>
            <person name="Chebbi M.A."/>
            <person name="Drezen J.M."/>
        </authorList>
    </citation>
    <scope>NUCLEOTIDE SEQUENCE</scope>
    <source>
        <tissue evidence="3">Whole body</tissue>
    </source>
</reference>
<dbReference type="GO" id="GO:0008023">
    <property type="term" value="C:transcription elongation factor complex"/>
    <property type="evidence" value="ECO:0007669"/>
    <property type="project" value="TreeGrafter"/>
</dbReference>
<feature type="compositionally biased region" description="Basic residues" evidence="1">
    <location>
        <begin position="497"/>
        <end position="506"/>
    </location>
</feature>
<dbReference type="InterPro" id="IPR017072">
    <property type="entry name" value="TF_Spt6"/>
</dbReference>
<evidence type="ECO:0000313" key="4">
    <source>
        <dbReference type="Proteomes" id="UP000729913"/>
    </source>
</evidence>
<dbReference type="PANTHER" id="PTHR10145:SF6">
    <property type="entry name" value="TRANSCRIPTION ELONGATION FACTOR SPT6"/>
    <property type="match status" value="1"/>
</dbReference>
<feature type="compositionally biased region" description="Acidic residues" evidence="1">
    <location>
        <begin position="429"/>
        <end position="439"/>
    </location>
</feature>
<dbReference type="GO" id="GO:0031491">
    <property type="term" value="F:nucleosome binding"/>
    <property type="evidence" value="ECO:0007669"/>
    <property type="project" value="TreeGrafter"/>
</dbReference>
<feature type="region of interest" description="Disordered" evidence="1">
    <location>
        <begin position="1"/>
        <end position="22"/>
    </location>
</feature>
<dbReference type="CDD" id="cd09918">
    <property type="entry name" value="SH2_Nterm_SPT6_like"/>
    <property type="match status" value="1"/>
</dbReference>
<evidence type="ECO:0000259" key="2">
    <source>
        <dbReference type="Pfam" id="PF14633"/>
    </source>
</evidence>
<protein>
    <recommendedName>
        <fullName evidence="2">Spt6 SH2 domain-containing protein</fullName>
    </recommendedName>
</protein>
<gene>
    <name evidence="3" type="ORF">G9C98_005652</name>
</gene>
<feature type="region of interest" description="Disordered" evidence="1">
    <location>
        <begin position="875"/>
        <end position="896"/>
    </location>
</feature>
<proteinExistence type="predicted"/>
<feature type="region of interest" description="Disordered" evidence="1">
    <location>
        <begin position="476"/>
        <end position="524"/>
    </location>
</feature>
<feature type="region of interest" description="Disordered" evidence="1">
    <location>
        <begin position="417"/>
        <end position="439"/>
    </location>
</feature>
<feature type="domain" description="Spt6 SH2" evidence="2">
    <location>
        <begin position="551"/>
        <end position="745"/>
    </location>
</feature>
<organism evidence="3 4">
    <name type="scientific">Cotesia typhae</name>
    <dbReference type="NCBI Taxonomy" id="2053667"/>
    <lineage>
        <taxon>Eukaryota</taxon>
        <taxon>Metazoa</taxon>
        <taxon>Ecdysozoa</taxon>
        <taxon>Arthropoda</taxon>
        <taxon>Hexapoda</taxon>
        <taxon>Insecta</taxon>
        <taxon>Pterygota</taxon>
        <taxon>Neoptera</taxon>
        <taxon>Endopterygota</taxon>
        <taxon>Hymenoptera</taxon>
        <taxon>Apocrita</taxon>
        <taxon>Ichneumonoidea</taxon>
        <taxon>Braconidae</taxon>
        <taxon>Microgastrinae</taxon>
        <taxon>Cotesia</taxon>
    </lineage>
</organism>